<protein>
    <recommendedName>
        <fullName evidence="1">GmrSD restriction endonucleases N-terminal domain-containing protein</fullName>
    </recommendedName>
</protein>
<sequence length="390" mass="44855">MKLRKSDLQLESLVNRIKEGEIDLQPDFQRGEVWDSKRRQRLLDTILRDWYVPAIHIVIDDDGEEVVLDGQQRLVAIRKFFSDEVKIDGTIEPYDERIESLHGLKYSQLPPRVRKAVNRFELQIITLTEYEPQEPNELFFRLNQSYNLTPPEKRNALHGEARDQVKALVKALTGTGLLDRTRIGFSNARLAYDDIVARTCVALEVDNIRQHINNKVVEEFYRSRSFSPRTVTAVREAGQLLLRQIEQSDARVKLNKGTLQSWLTYCYWSRGLNGNIPDHLLARFEADRVSARTGDRQTRSSDDRALVQVLRLYDDRASYRVTDVSSVLIRDLTLHLYSGIVFETASYRGADALLDRILADPDSTQTLIVEFLSASDWGNPLVPESSYETS</sequence>
<gene>
    <name evidence="3" type="ORF">CFL01nite_05240</name>
    <name evidence="2" type="ORF">CFLV_10155</name>
</gene>
<dbReference type="PANTHER" id="PTHR39639">
    <property type="entry name" value="CHROMOSOME 16, WHOLE GENOME SHOTGUN SEQUENCE"/>
    <property type="match status" value="1"/>
</dbReference>
<keyword evidence="4" id="KW-1185">Reference proteome</keyword>
<reference evidence="3 5" key="2">
    <citation type="submission" date="2019-06" db="EMBL/GenBank/DDBJ databases">
        <title>Whole genome shotgun sequence of Corynebacterium flavescens NBRC 14136.</title>
        <authorList>
            <person name="Hosoyama A."/>
            <person name="Uohara A."/>
            <person name="Ohji S."/>
            <person name="Ichikawa N."/>
        </authorList>
    </citation>
    <scope>NUCLEOTIDE SEQUENCE [LARGE SCALE GENOMIC DNA]</scope>
    <source>
        <strain evidence="3 5">NBRC 14136</strain>
    </source>
</reference>
<dbReference type="GeneID" id="82881045"/>
<dbReference type="Pfam" id="PF03235">
    <property type="entry name" value="GmrSD_N"/>
    <property type="match status" value="1"/>
</dbReference>
<dbReference type="PANTHER" id="PTHR39639:SF1">
    <property type="entry name" value="DUF262 DOMAIN-CONTAINING PROTEIN"/>
    <property type="match status" value="1"/>
</dbReference>
<organism evidence="2 4">
    <name type="scientific">Corynebacterium flavescens</name>
    <dbReference type="NCBI Taxonomy" id="28028"/>
    <lineage>
        <taxon>Bacteria</taxon>
        <taxon>Bacillati</taxon>
        <taxon>Actinomycetota</taxon>
        <taxon>Actinomycetes</taxon>
        <taxon>Mycobacteriales</taxon>
        <taxon>Corynebacteriaceae</taxon>
        <taxon>Corynebacterium</taxon>
    </lineage>
</organism>
<dbReference type="Proteomes" id="UP000185479">
    <property type="component" value="Chromosome"/>
</dbReference>
<dbReference type="EMBL" id="CP009246">
    <property type="protein sequence ID" value="APT87487.1"/>
    <property type="molecule type" value="Genomic_DNA"/>
</dbReference>
<evidence type="ECO:0000313" key="5">
    <source>
        <dbReference type="Proteomes" id="UP000315353"/>
    </source>
</evidence>
<feature type="domain" description="GmrSD restriction endonucleases N-terminal" evidence="1">
    <location>
        <begin position="10"/>
        <end position="158"/>
    </location>
</feature>
<dbReference type="EMBL" id="BJNB01000005">
    <property type="protein sequence ID" value="GEB97029.1"/>
    <property type="molecule type" value="Genomic_DNA"/>
</dbReference>
<dbReference type="InterPro" id="IPR004919">
    <property type="entry name" value="GmrSD_N"/>
</dbReference>
<dbReference type="AlphaFoldDB" id="A0A1L7CNQ8"/>
<dbReference type="KEGG" id="cfc:CFLV_10155"/>
<proteinExistence type="predicted"/>
<name>A0A1L7CNQ8_CORFL</name>
<dbReference type="STRING" id="28028.CFLV_10155"/>
<evidence type="ECO:0000313" key="2">
    <source>
        <dbReference type="EMBL" id="APT87487.1"/>
    </source>
</evidence>
<reference evidence="2 4" key="1">
    <citation type="submission" date="2014-08" db="EMBL/GenBank/DDBJ databases">
        <title>Complete genome sequence of Corynebacterium flavescens OJ8(T)(=DSM 20296(T)), isolated from cheese.</title>
        <authorList>
            <person name="Ruckert C."/>
            <person name="Albersmeier A."/>
            <person name="Winkler A."/>
            <person name="Kalinowski J."/>
        </authorList>
    </citation>
    <scope>NUCLEOTIDE SEQUENCE [LARGE SCALE GENOMIC DNA]</scope>
    <source>
        <strain evidence="2 4">OJ8</strain>
    </source>
</reference>
<evidence type="ECO:0000313" key="3">
    <source>
        <dbReference type="EMBL" id="GEB97029.1"/>
    </source>
</evidence>
<accession>A0A1L7CNQ8</accession>
<evidence type="ECO:0000313" key="4">
    <source>
        <dbReference type="Proteomes" id="UP000185479"/>
    </source>
</evidence>
<dbReference type="Proteomes" id="UP000315353">
    <property type="component" value="Unassembled WGS sequence"/>
</dbReference>
<dbReference type="RefSeq" id="WP_075730423.1">
    <property type="nucleotide sequence ID" value="NZ_BJNB01000005.1"/>
</dbReference>
<dbReference type="OrthoDB" id="9787127at2"/>
<evidence type="ECO:0000259" key="1">
    <source>
        <dbReference type="Pfam" id="PF03235"/>
    </source>
</evidence>